<feature type="non-terminal residue" evidence="1">
    <location>
        <position position="1"/>
    </location>
</feature>
<reference evidence="1 2" key="1">
    <citation type="submission" date="2021-06" db="EMBL/GenBank/DDBJ databases">
        <authorList>
            <person name="Kallberg Y."/>
            <person name="Tangrot J."/>
            <person name="Rosling A."/>
        </authorList>
    </citation>
    <scope>NUCLEOTIDE SEQUENCE [LARGE SCALE GENOMIC DNA]</scope>
    <source>
        <strain evidence="1 2">120-4 pot B 10/14</strain>
    </source>
</reference>
<keyword evidence="2" id="KW-1185">Reference proteome</keyword>
<organism evidence="1 2">
    <name type="scientific">Gigaspora margarita</name>
    <dbReference type="NCBI Taxonomy" id="4874"/>
    <lineage>
        <taxon>Eukaryota</taxon>
        <taxon>Fungi</taxon>
        <taxon>Fungi incertae sedis</taxon>
        <taxon>Mucoromycota</taxon>
        <taxon>Glomeromycotina</taxon>
        <taxon>Glomeromycetes</taxon>
        <taxon>Diversisporales</taxon>
        <taxon>Gigasporaceae</taxon>
        <taxon>Gigaspora</taxon>
    </lineage>
</organism>
<sequence>KNNYVELAEKYDTYIIDLHFAIGDTKYEDSKTVDKSLKEIKDI</sequence>
<protein>
    <submittedName>
        <fullName evidence="1">18269_t:CDS:1</fullName>
    </submittedName>
</protein>
<accession>A0ABN7X696</accession>
<dbReference type="EMBL" id="CAJVQB010094991">
    <property type="protein sequence ID" value="CAG8849143.1"/>
    <property type="molecule type" value="Genomic_DNA"/>
</dbReference>
<name>A0ABN7X696_GIGMA</name>
<evidence type="ECO:0000313" key="2">
    <source>
        <dbReference type="Proteomes" id="UP000789901"/>
    </source>
</evidence>
<dbReference type="Proteomes" id="UP000789901">
    <property type="component" value="Unassembled WGS sequence"/>
</dbReference>
<comment type="caution">
    <text evidence="1">The sequence shown here is derived from an EMBL/GenBank/DDBJ whole genome shotgun (WGS) entry which is preliminary data.</text>
</comment>
<gene>
    <name evidence="1" type="ORF">GMARGA_LOCUS39549</name>
</gene>
<proteinExistence type="predicted"/>
<evidence type="ECO:0000313" key="1">
    <source>
        <dbReference type="EMBL" id="CAG8849143.1"/>
    </source>
</evidence>
<feature type="non-terminal residue" evidence="1">
    <location>
        <position position="43"/>
    </location>
</feature>